<accession>U5CWZ1</accession>
<dbReference type="Proteomes" id="UP000017836">
    <property type="component" value="Unassembled WGS sequence"/>
</dbReference>
<dbReference type="HOGENOM" id="CLU_2018326_0_0_1"/>
<dbReference type="Gramene" id="ERN14465">
    <property type="protein sequence ID" value="ERN14465"/>
    <property type="gene ID" value="AMTR_s00174p00011450"/>
</dbReference>
<name>U5CWZ1_AMBTC</name>
<keyword evidence="2" id="KW-1185">Reference proteome</keyword>
<protein>
    <submittedName>
        <fullName evidence="1">Uncharacterized protein</fullName>
    </submittedName>
</protein>
<evidence type="ECO:0000313" key="2">
    <source>
        <dbReference type="Proteomes" id="UP000017836"/>
    </source>
</evidence>
<dbReference type="AlphaFoldDB" id="U5CWZ1"/>
<reference evidence="2" key="1">
    <citation type="journal article" date="2013" name="Science">
        <title>The Amborella genome and the evolution of flowering plants.</title>
        <authorList>
            <consortium name="Amborella Genome Project"/>
        </authorList>
    </citation>
    <scope>NUCLEOTIDE SEQUENCE [LARGE SCALE GENOMIC DNA]</scope>
</reference>
<evidence type="ECO:0000313" key="1">
    <source>
        <dbReference type="EMBL" id="ERN14465.1"/>
    </source>
</evidence>
<gene>
    <name evidence="1" type="ORF">AMTR_s00174p00011450</name>
</gene>
<dbReference type="EMBL" id="KI392534">
    <property type="protein sequence ID" value="ERN14465.1"/>
    <property type="molecule type" value="Genomic_DNA"/>
</dbReference>
<organism evidence="1 2">
    <name type="scientific">Amborella trichopoda</name>
    <dbReference type="NCBI Taxonomy" id="13333"/>
    <lineage>
        <taxon>Eukaryota</taxon>
        <taxon>Viridiplantae</taxon>
        <taxon>Streptophyta</taxon>
        <taxon>Embryophyta</taxon>
        <taxon>Tracheophyta</taxon>
        <taxon>Spermatophyta</taxon>
        <taxon>Magnoliopsida</taxon>
        <taxon>Amborellales</taxon>
        <taxon>Amborellaceae</taxon>
        <taxon>Amborella</taxon>
    </lineage>
</organism>
<sequence length="123" mass="13881">MIIEKGRDFKFGAMSDACEFLEAVVVLIHLVEEVEVIVIIETEGFKKLRVVFVHELLGGSQSIHLELGTKIPHKNICPHVPLASPDVVQDEAYHCSMPETNAQKKKTNTRSLLTMKLAIFQRR</sequence>
<proteinExistence type="predicted"/>